<dbReference type="AlphaFoldDB" id="A0A2A2GB47"/>
<feature type="chain" id="PRO_5013376412" description="Carboxypeptidase regulatory-like domain-containing protein" evidence="1">
    <location>
        <begin position="37"/>
        <end position="329"/>
    </location>
</feature>
<protein>
    <recommendedName>
        <fullName evidence="4">Carboxypeptidase regulatory-like domain-containing protein</fullName>
    </recommendedName>
</protein>
<keyword evidence="3" id="KW-1185">Reference proteome</keyword>
<proteinExistence type="predicted"/>
<name>A0A2A2GB47_9BACT</name>
<reference evidence="2 3" key="1">
    <citation type="submission" date="2017-08" db="EMBL/GenBank/DDBJ databases">
        <title>Aliifodinibius alkalisoli sp. nov., isolated from saline alkaline soil.</title>
        <authorList>
            <person name="Liu D."/>
            <person name="Zhang G."/>
        </authorList>
    </citation>
    <scope>NUCLEOTIDE SEQUENCE [LARGE SCALE GENOMIC DNA]</scope>
    <source>
        <strain evidence="2 3">WN023</strain>
    </source>
</reference>
<dbReference type="Pfam" id="PF13620">
    <property type="entry name" value="CarboxypepD_reg"/>
    <property type="match status" value="1"/>
</dbReference>
<dbReference type="PROSITE" id="PS51257">
    <property type="entry name" value="PROKAR_LIPOPROTEIN"/>
    <property type="match status" value="1"/>
</dbReference>
<feature type="signal peptide" evidence="1">
    <location>
        <begin position="1"/>
        <end position="36"/>
    </location>
</feature>
<dbReference type="RefSeq" id="WP_095606335.1">
    <property type="nucleotide sequence ID" value="NZ_NSKE01000005.1"/>
</dbReference>
<accession>A0A2A2GB47</accession>
<dbReference type="InterPro" id="IPR008969">
    <property type="entry name" value="CarboxyPept-like_regulatory"/>
</dbReference>
<dbReference type="Proteomes" id="UP000218831">
    <property type="component" value="Unassembled WGS sequence"/>
</dbReference>
<evidence type="ECO:0000256" key="1">
    <source>
        <dbReference type="SAM" id="SignalP"/>
    </source>
</evidence>
<dbReference type="OrthoDB" id="1523707at2"/>
<keyword evidence="1" id="KW-0732">Signal</keyword>
<sequence>MKLFKYSGKRFYKYKLLATFLSIAFFFFGCSPSAQLLNDLPVHSAEIKVLNENNEPVKGAQVEASNGRKSTTDSTGVATIRFGSVGLYTVSVMAENYMPSNFTLTMPSDNNETFTRHLSQQVNYTGISGMNFGSANMYPMMFSYLFSSYGYGLELDSYEESEVTEWKITTESDGLTMKKAFLKELDSGKQWWQIALLEKESEEPQYIAEILFSENRKSILRYREQLGDGEIQEKPVSEGWYNQPAELTKESIKGAQEQTNVSVETPAGTFNTDLLNFGVTGGTSLKMWRVGEDVPGGVVKYQTTREGEVLYESELHSYGSDATSLLNSF</sequence>
<dbReference type="Gene3D" id="2.60.40.1120">
    <property type="entry name" value="Carboxypeptidase-like, regulatory domain"/>
    <property type="match status" value="1"/>
</dbReference>
<evidence type="ECO:0008006" key="4">
    <source>
        <dbReference type="Google" id="ProtNLM"/>
    </source>
</evidence>
<evidence type="ECO:0000313" key="3">
    <source>
        <dbReference type="Proteomes" id="UP000218831"/>
    </source>
</evidence>
<comment type="caution">
    <text evidence="2">The sequence shown here is derived from an EMBL/GenBank/DDBJ whole genome shotgun (WGS) entry which is preliminary data.</text>
</comment>
<dbReference type="EMBL" id="NSKE01000005">
    <property type="protein sequence ID" value="PAU94204.1"/>
    <property type="molecule type" value="Genomic_DNA"/>
</dbReference>
<gene>
    <name evidence="2" type="ORF">CK503_08295</name>
</gene>
<dbReference type="SUPFAM" id="SSF49464">
    <property type="entry name" value="Carboxypeptidase regulatory domain-like"/>
    <property type="match status" value="1"/>
</dbReference>
<organism evidence="2 3">
    <name type="scientific">Fodinibius salipaludis</name>
    <dbReference type="NCBI Taxonomy" id="2032627"/>
    <lineage>
        <taxon>Bacteria</taxon>
        <taxon>Pseudomonadati</taxon>
        <taxon>Balneolota</taxon>
        <taxon>Balneolia</taxon>
        <taxon>Balneolales</taxon>
        <taxon>Balneolaceae</taxon>
        <taxon>Fodinibius</taxon>
    </lineage>
</organism>
<evidence type="ECO:0000313" key="2">
    <source>
        <dbReference type="EMBL" id="PAU94204.1"/>
    </source>
</evidence>